<proteinExistence type="predicted"/>
<protein>
    <recommendedName>
        <fullName evidence="2">Glycosyltransferase family 92 protein</fullName>
    </recommendedName>
</protein>
<reference evidence="1" key="1">
    <citation type="submission" date="2021-01" db="EMBL/GenBank/DDBJ databases">
        <authorList>
            <person name="Corre E."/>
            <person name="Pelletier E."/>
            <person name="Niang G."/>
            <person name="Scheremetjew M."/>
            <person name="Finn R."/>
            <person name="Kale V."/>
            <person name="Holt S."/>
            <person name="Cochrane G."/>
            <person name="Meng A."/>
            <person name="Brown T."/>
            <person name="Cohen L."/>
        </authorList>
    </citation>
    <scope>NUCLEOTIDE SEQUENCE</scope>
    <source>
        <strain evidence="1">CCMP3105</strain>
    </source>
</reference>
<evidence type="ECO:0008006" key="2">
    <source>
        <dbReference type="Google" id="ProtNLM"/>
    </source>
</evidence>
<organism evidence="1">
    <name type="scientific">Alexandrium monilatum</name>
    <dbReference type="NCBI Taxonomy" id="311494"/>
    <lineage>
        <taxon>Eukaryota</taxon>
        <taxon>Sar</taxon>
        <taxon>Alveolata</taxon>
        <taxon>Dinophyceae</taxon>
        <taxon>Gonyaulacales</taxon>
        <taxon>Pyrocystaceae</taxon>
        <taxon>Alexandrium</taxon>
    </lineage>
</organism>
<dbReference type="EMBL" id="HBNR01035071">
    <property type="protein sequence ID" value="CAE4590654.1"/>
    <property type="molecule type" value="Transcribed_RNA"/>
</dbReference>
<name>A0A7S4QS38_9DINO</name>
<evidence type="ECO:0000313" key="1">
    <source>
        <dbReference type="EMBL" id="CAE4590654.1"/>
    </source>
</evidence>
<dbReference type="Pfam" id="PF13704">
    <property type="entry name" value="Glyco_tranf_2_4"/>
    <property type="match status" value="1"/>
</dbReference>
<accession>A0A7S4QS38</accession>
<sequence>MYAGVSLSTVPAQLAEDEAAPPDFEVPVRMEGEPEVVVDMWFNDTVDDLLEAYVDEVGGSPEEADGLLLAHCTALPPGSPPEAEWLKILMPMTKLGAVLRKGEPVMVMDATEAPLFTPPSDVLQRARSSPPGPPAQGRLAARLERRAGLVCGLLLLQAKLGAPLEVLRAFALDAAATFAPQSQEAPEALAERLYEHAYSHAKITAECRAEAHPRKPFCSYEQLARSWDPVACGLCATIRRPGAAAMASFIRVHLAAGFSRLYLFFEEGEDDEDLVALREREADLLDQRVVVVPCDAALDAERREACRIWWERYGPHVEREIQARQILNTMVALRRAEADALAWLLHLDCDEAFVCDRPVGEHFGALTRAGLHQVHYVNREAQLEAPAAEDPFREVTLFKKNPLEGGPPFHAYQEGKAAVSVAAVLEGGARPVGSIAFAGLAPGRSATFDPSLARVLHYPYASREQFARKYAWRQMEQWNTHLFHRRCLEASKADARAVTVGECCEAAALFREVLGTESERLERLKRGQCVRDASVAAILQ</sequence>
<dbReference type="AlphaFoldDB" id="A0A7S4QS38"/>
<gene>
    <name evidence="1" type="ORF">AMON00008_LOCUS24054</name>
</gene>